<protein>
    <submittedName>
        <fullName evidence="2">Ctd-like (NLI interacting factor-like) phosphatase</fullName>
    </submittedName>
</protein>
<name>A0A481ZCB4_9VIRU</name>
<dbReference type="Pfam" id="PF03031">
    <property type="entry name" value="NIF"/>
    <property type="match status" value="1"/>
</dbReference>
<accession>A0A481ZCB4</accession>
<dbReference type="PANTHER" id="PTHR12210">
    <property type="entry name" value="DULLARD PROTEIN PHOSPHATASE"/>
    <property type="match status" value="1"/>
</dbReference>
<proteinExistence type="predicted"/>
<gene>
    <name evidence="2" type="ORF">LCPAC401_04080</name>
</gene>
<dbReference type="Gene3D" id="3.40.50.1000">
    <property type="entry name" value="HAD superfamily/HAD-like"/>
    <property type="match status" value="1"/>
</dbReference>
<sequence>MKNKVNNIFDSEPLTDKVIVLDIDETLAHTNENSDSYINMMIFTSNRSLLYRERVYRFMLDDFDDVGSGKKISCWGTERPYVHEFITFCFNYFRYVVVWSAGRRSYVYTMVDILFKHHQRPHLILTYDDLVTINGIKTKPLSVVSNIIHIDINKIWLLDDKPDINFMSNPNNGISIPEYSPGETHDELLKNDKHLSRLMKWLNRLGEIEDVREVDTSKIFDE</sequence>
<evidence type="ECO:0000313" key="2">
    <source>
        <dbReference type="EMBL" id="QBK92770.1"/>
    </source>
</evidence>
<feature type="domain" description="FCP1 homology" evidence="1">
    <location>
        <begin position="12"/>
        <end position="205"/>
    </location>
</feature>
<dbReference type="EMBL" id="MK500582">
    <property type="protein sequence ID" value="QBK92770.1"/>
    <property type="molecule type" value="Genomic_DNA"/>
</dbReference>
<reference evidence="2" key="1">
    <citation type="journal article" date="2019" name="MBio">
        <title>Virus Genomes from Deep Sea Sediments Expand the Ocean Megavirome and Support Independent Origins of Viral Gigantism.</title>
        <authorList>
            <person name="Backstrom D."/>
            <person name="Yutin N."/>
            <person name="Jorgensen S.L."/>
            <person name="Dharamshi J."/>
            <person name="Homa F."/>
            <person name="Zaremba-Niedwiedzka K."/>
            <person name="Spang A."/>
            <person name="Wolf Y.I."/>
            <person name="Koonin E.V."/>
            <person name="Ettema T.J."/>
        </authorList>
    </citation>
    <scope>NUCLEOTIDE SEQUENCE</scope>
</reference>
<dbReference type="SUPFAM" id="SSF56784">
    <property type="entry name" value="HAD-like"/>
    <property type="match status" value="1"/>
</dbReference>
<dbReference type="PROSITE" id="PS50969">
    <property type="entry name" value="FCP1"/>
    <property type="match status" value="1"/>
</dbReference>
<dbReference type="InterPro" id="IPR036412">
    <property type="entry name" value="HAD-like_sf"/>
</dbReference>
<organism evidence="2">
    <name type="scientific">Pithovirus LCPAC401</name>
    <dbReference type="NCBI Taxonomy" id="2506595"/>
    <lineage>
        <taxon>Viruses</taxon>
        <taxon>Pithoviruses</taxon>
    </lineage>
</organism>
<dbReference type="SMART" id="SM00577">
    <property type="entry name" value="CPDc"/>
    <property type="match status" value="1"/>
</dbReference>
<dbReference type="InterPro" id="IPR050365">
    <property type="entry name" value="TIM50"/>
</dbReference>
<dbReference type="InterPro" id="IPR004274">
    <property type="entry name" value="FCP1_dom"/>
</dbReference>
<dbReference type="InterPro" id="IPR023214">
    <property type="entry name" value="HAD_sf"/>
</dbReference>
<evidence type="ECO:0000259" key="1">
    <source>
        <dbReference type="PROSITE" id="PS50969"/>
    </source>
</evidence>